<feature type="transmembrane region" description="Helical" evidence="9">
    <location>
        <begin position="243"/>
        <end position="261"/>
    </location>
</feature>
<feature type="transmembrane region" description="Helical" evidence="9">
    <location>
        <begin position="273"/>
        <end position="291"/>
    </location>
</feature>
<keyword evidence="3" id="KW-1003">Cell membrane</keyword>
<dbReference type="GO" id="GO:0005886">
    <property type="term" value="C:plasma membrane"/>
    <property type="evidence" value="ECO:0007669"/>
    <property type="project" value="UniProtKB-SubCell"/>
</dbReference>
<keyword evidence="6 9" id="KW-0472">Membrane</keyword>
<feature type="transmembrane region" description="Helical" evidence="9">
    <location>
        <begin position="31"/>
        <end position="49"/>
    </location>
</feature>
<protein>
    <recommendedName>
        <fullName evidence="8">Multidrug efflux pump Tap</fullName>
    </recommendedName>
</protein>
<dbReference type="PROSITE" id="PS50850">
    <property type="entry name" value="MFS"/>
    <property type="match status" value="1"/>
</dbReference>
<keyword evidence="2" id="KW-0813">Transport</keyword>
<feature type="transmembrane region" description="Helical" evidence="9">
    <location>
        <begin position="385"/>
        <end position="408"/>
    </location>
</feature>
<feature type="transmembrane region" description="Helical" evidence="9">
    <location>
        <begin position="114"/>
        <end position="138"/>
    </location>
</feature>
<evidence type="ECO:0000256" key="8">
    <source>
        <dbReference type="ARBA" id="ARBA00040914"/>
    </source>
</evidence>
<dbReference type="InterPro" id="IPR020846">
    <property type="entry name" value="MFS_dom"/>
</dbReference>
<evidence type="ECO:0000313" key="11">
    <source>
        <dbReference type="EMBL" id="TSJ44240.1"/>
    </source>
</evidence>
<dbReference type="GO" id="GO:0022857">
    <property type="term" value="F:transmembrane transporter activity"/>
    <property type="evidence" value="ECO:0007669"/>
    <property type="project" value="InterPro"/>
</dbReference>
<keyword evidence="5 9" id="KW-1133">Transmembrane helix</keyword>
<comment type="subcellular location">
    <subcellularLocation>
        <location evidence="1">Cell membrane</location>
        <topology evidence="1">Multi-pass membrane protein</topology>
    </subcellularLocation>
</comment>
<name>A0A556MWD1_9SPHI</name>
<evidence type="ECO:0000256" key="3">
    <source>
        <dbReference type="ARBA" id="ARBA00022475"/>
    </source>
</evidence>
<evidence type="ECO:0000259" key="10">
    <source>
        <dbReference type="PROSITE" id="PS50850"/>
    </source>
</evidence>
<dbReference type="EMBL" id="VLPK01000001">
    <property type="protein sequence ID" value="TSJ44240.1"/>
    <property type="molecule type" value="Genomic_DNA"/>
</dbReference>
<dbReference type="Proteomes" id="UP000318733">
    <property type="component" value="Unassembled WGS sequence"/>
</dbReference>
<proteinExistence type="inferred from homology"/>
<evidence type="ECO:0000313" key="12">
    <source>
        <dbReference type="Proteomes" id="UP000318733"/>
    </source>
</evidence>
<keyword evidence="12" id="KW-1185">Reference proteome</keyword>
<evidence type="ECO:0000256" key="5">
    <source>
        <dbReference type="ARBA" id="ARBA00022989"/>
    </source>
</evidence>
<evidence type="ECO:0000256" key="7">
    <source>
        <dbReference type="ARBA" id="ARBA00038075"/>
    </source>
</evidence>
<evidence type="ECO:0000256" key="1">
    <source>
        <dbReference type="ARBA" id="ARBA00004651"/>
    </source>
</evidence>
<evidence type="ECO:0000256" key="4">
    <source>
        <dbReference type="ARBA" id="ARBA00022692"/>
    </source>
</evidence>
<dbReference type="SUPFAM" id="SSF103473">
    <property type="entry name" value="MFS general substrate transporter"/>
    <property type="match status" value="1"/>
</dbReference>
<reference evidence="11 12" key="1">
    <citation type="submission" date="2019-07" db="EMBL/GenBank/DDBJ databases">
        <authorList>
            <person name="Huq M.A."/>
        </authorList>
    </citation>
    <scope>NUCLEOTIDE SEQUENCE [LARGE SCALE GENOMIC DNA]</scope>
    <source>
        <strain evidence="11 12">MAH-19</strain>
    </source>
</reference>
<feature type="transmembrane region" description="Helical" evidence="9">
    <location>
        <begin position="88"/>
        <end position="108"/>
    </location>
</feature>
<evidence type="ECO:0000256" key="6">
    <source>
        <dbReference type="ARBA" id="ARBA00023136"/>
    </source>
</evidence>
<dbReference type="InterPro" id="IPR036259">
    <property type="entry name" value="MFS_trans_sf"/>
</dbReference>
<gene>
    <name evidence="11" type="ORF">FO440_08715</name>
</gene>
<dbReference type="RefSeq" id="WP_144247803.1">
    <property type="nucleotide sequence ID" value="NZ_VLPK01000001.1"/>
</dbReference>
<dbReference type="PANTHER" id="PTHR23513">
    <property type="entry name" value="INTEGRAL MEMBRANE EFFLUX PROTEIN-RELATED"/>
    <property type="match status" value="1"/>
</dbReference>
<accession>A0A556MWD1</accession>
<comment type="caution">
    <text evidence="11">The sequence shown here is derived from an EMBL/GenBank/DDBJ whole genome shotgun (WGS) entry which is preliminary data.</text>
</comment>
<feature type="transmembrane region" description="Helical" evidence="9">
    <location>
        <begin position="303"/>
        <end position="324"/>
    </location>
</feature>
<evidence type="ECO:0000256" key="9">
    <source>
        <dbReference type="SAM" id="Phobius"/>
    </source>
</evidence>
<sequence>MADPASQPLPEKDPFVALRYKDFRSYLGMKFFFTFAYQMQAVILGFYVYQLTKSAFALGLIGLSEAIPSIGIALYGGYIADKSEKKKMLLFVFFAVLISSIVMFTITLKSMESYIHAGWIIPILYVMVFCNGVARAFYNPAAFTIMAHSVPKEIYPNSSSWNSSSWQIASILGPLVGGLLYGFYGITVTFSVIIVFLTVALVCVFFLKRYPPVYVPKESIWESLSEGIHFVFHNKMMIGAMSLDLFSVFFGGAVALLPVFANEILHVGPQGLGIMRATSSLGAVLVMLAMARISPMGKPWRNLLIAVTGFGLSIICFALSRNFYLSLLFLFTEGGFDSISVLIRGTIMQILTPDSMRGRVSAVNQMFIGSSNEIGAFESGTAAKLLGTVPSVLFGGSMTLLIVSITYFKTRKLIPLSLNEISSPEAKEEIAI</sequence>
<dbReference type="PANTHER" id="PTHR23513:SF9">
    <property type="entry name" value="ENTEROBACTIN EXPORTER ENTS"/>
    <property type="match status" value="1"/>
</dbReference>
<feature type="transmembrane region" description="Helical" evidence="9">
    <location>
        <begin position="55"/>
        <end position="76"/>
    </location>
</feature>
<evidence type="ECO:0000256" key="2">
    <source>
        <dbReference type="ARBA" id="ARBA00022448"/>
    </source>
</evidence>
<organism evidence="11 12">
    <name type="scientific">Mucilaginibacter corticis</name>
    <dbReference type="NCBI Taxonomy" id="2597670"/>
    <lineage>
        <taxon>Bacteria</taxon>
        <taxon>Pseudomonadati</taxon>
        <taxon>Bacteroidota</taxon>
        <taxon>Sphingobacteriia</taxon>
        <taxon>Sphingobacteriales</taxon>
        <taxon>Sphingobacteriaceae</taxon>
        <taxon>Mucilaginibacter</taxon>
    </lineage>
</organism>
<dbReference type="CDD" id="cd06173">
    <property type="entry name" value="MFS_MefA_like"/>
    <property type="match status" value="1"/>
</dbReference>
<dbReference type="Gene3D" id="1.20.1250.20">
    <property type="entry name" value="MFS general substrate transporter like domains"/>
    <property type="match status" value="1"/>
</dbReference>
<feature type="transmembrane region" description="Helical" evidence="9">
    <location>
        <begin position="190"/>
        <end position="207"/>
    </location>
</feature>
<feature type="domain" description="Major facilitator superfamily (MFS) profile" evidence="10">
    <location>
        <begin position="1"/>
        <end position="212"/>
    </location>
</feature>
<dbReference type="Pfam" id="PF07690">
    <property type="entry name" value="MFS_1"/>
    <property type="match status" value="1"/>
</dbReference>
<dbReference type="InterPro" id="IPR011701">
    <property type="entry name" value="MFS"/>
</dbReference>
<dbReference type="OrthoDB" id="7283966at2"/>
<comment type="similarity">
    <text evidence="7">Belongs to the major facilitator superfamily. Drug:H(+) antiporter-3 (DHA3) (TC 2.A.1.21) family.</text>
</comment>
<keyword evidence="4 9" id="KW-0812">Transmembrane</keyword>
<dbReference type="AlphaFoldDB" id="A0A556MWD1"/>